<gene>
    <name evidence="2" type="ORF">SAMN06265376_103175</name>
</gene>
<dbReference type="Proteomes" id="UP000198379">
    <property type="component" value="Unassembled WGS sequence"/>
</dbReference>
<name>A0A238ZGV0_9FLAO</name>
<feature type="region of interest" description="Disordered" evidence="1">
    <location>
        <begin position="20"/>
        <end position="47"/>
    </location>
</feature>
<dbReference type="AlphaFoldDB" id="A0A238ZGV0"/>
<dbReference type="EMBL" id="FZNY01000003">
    <property type="protein sequence ID" value="SNR81884.1"/>
    <property type="molecule type" value="Genomic_DNA"/>
</dbReference>
<evidence type="ECO:0000313" key="3">
    <source>
        <dbReference type="Proteomes" id="UP000198379"/>
    </source>
</evidence>
<protein>
    <submittedName>
        <fullName evidence="2">Uncharacterized protein</fullName>
    </submittedName>
</protein>
<evidence type="ECO:0000256" key="1">
    <source>
        <dbReference type="SAM" id="MobiDB-lite"/>
    </source>
</evidence>
<keyword evidence="3" id="KW-1185">Reference proteome</keyword>
<accession>A0A238ZGV0</accession>
<reference evidence="2 3" key="1">
    <citation type="submission" date="2017-06" db="EMBL/GenBank/DDBJ databases">
        <authorList>
            <person name="Kim H.J."/>
            <person name="Triplett B.A."/>
        </authorList>
    </citation>
    <scope>NUCLEOTIDE SEQUENCE [LARGE SCALE GENOMIC DNA]</scope>
    <source>
        <strain evidence="2 3">DSM 25597</strain>
    </source>
</reference>
<feature type="compositionally biased region" description="Polar residues" evidence="1">
    <location>
        <begin position="31"/>
        <end position="41"/>
    </location>
</feature>
<organism evidence="2 3">
    <name type="scientific">Dokdonia pacifica</name>
    <dbReference type="NCBI Taxonomy" id="1627892"/>
    <lineage>
        <taxon>Bacteria</taxon>
        <taxon>Pseudomonadati</taxon>
        <taxon>Bacteroidota</taxon>
        <taxon>Flavobacteriia</taxon>
        <taxon>Flavobacteriales</taxon>
        <taxon>Flavobacteriaceae</taxon>
        <taxon>Dokdonia</taxon>
    </lineage>
</organism>
<sequence length="57" mass="6091">MKKKDLKSLELNKESVANLDKLKGGNGLENGSGSQNNSQCGYSCDPNLCTSVEPWGC</sequence>
<dbReference type="RefSeq" id="WP_179218134.1">
    <property type="nucleotide sequence ID" value="NZ_BMEP01000001.1"/>
</dbReference>
<proteinExistence type="predicted"/>
<evidence type="ECO:0000313" key="2">
    <source>
        <dbReference type="EMBL" id="SNR81884.1"/>
    </source>
</evidence>